<evidence type="ECO:0000256" key="4">
    <source>
        <dbReference type="SAM" id="MobiDB-lite"/>
    </source>
</evidence>
<dbReference type="InterPro" id="IPR036770">
    <property type="entry name" value="Ankyrin_rpt-contain_sf"/>
</dbReference>
<dbReference type="Gene3D" id="1.25.40.20">
    <property type="entry name" value="Ankyrin repeat-containing domain"/>
    <property type="match status" value="1"/>
</dbReference>
<name>A0ABQ6N3S6_9STRA</name>
<feature type="compositionally biased region" description="Basic and acidic residues" evidence="4">
    <location>
        <begin position="388"/>
        <end position="400"/>
    </location>
</feature>
<dbReference type="PRINTS" id="PR01415">
    <property type="entry name" value="ANKYRIN"/>
</dbReference>
<keyword evidence="1" id="KW-0677">Repeat</keyword>
<keyword evidence="5" id="KW-0732">Signal</keyword>
<dbReference type="InterPro" id="IPR002110">
    <property type="entry name" value="Ankyrin_rpt"/>
</dbReference>
<feature type="region of interest" description="Disordered" evidence="4">
    <location>
        <begin position="310"/>
        <end position="361"/>
    </location>
</feature>
<feature type="compositionally biased region" description="Pro residues" evidence="4">
    <location>
        <begin position="21"/>
        <end position="34"/>
    </location>
</feature>
<organism evidence="6 7">
    <name type="scientific">Tetraparma gracilis</name>
    <dbReference type="NCBI Taxonomy" id="2962635"/>
    <lineage>
        <taxon>Eukaryota</taxon>
        <taxon>Sar</taxon>
        <taxon>Stramenopiles</taxon>
        <taxon>Ochrophyta</taxon>
        <taxon>Bolidophyceae</taxon>
        <taxon>Parmales</taxon>
        <taxon>Triparmaceae</taxon>
        <taxon>Tetraparma</taxon>
    </lineage>
</organism>
<comment type="caution">
    <text evidence="6">The sequence shown here is derived from an EMBL/GenBank/DDBJ whole genome shotgun (WGS) entry which is preliminary data.</text>
</comment>
<feature type="compositionally biased region" description="Basic residues" evidence="4">
    <location>
        <begin position="378"/>
        <end position="387"/>
    </location>
</feature>
<dbReference type="Proteomes" id="UP001165060">
    <property type="component" value="Unassembled WGS sequence"/>
</dbReference>
<accession>A0ABQ6N3S6</accession>
<feature type="repeat" description="ANK" evidence="3">
    <location>
        <begin position="442"/>
        <end position="474"/>
    </location>
</feature>
<evidence type="ECO:0000256" key="3">
    <source>
        <dbReference type="PROSITE-ProRule" id="PRU00023"/>
    </source>
</evidence>
<dbReference type="SUPFAM" id="SSF48403">
    <property type="entry name" value="Ankyrin repeat"/>
    <property type="match status" value="1"/>
</dbReference>
<feature type="chain" id="PRO_5045480400" evidence="5">
    <location>
        <begin position="24"/>
        <end position="511"/>
    </location>
</feature>
<evidence type="ECO:0000256" key="1">
    <source>
        <dbReference type="ARBA" id="ARBA00022737"/>
    </source>
</evidence>
<feature type="region of interest" description="Disordered" evidence="4">
    <location>
        <begin position="21"/>
        <end position="57"/>
    </location>
</feature>
<dbReference type="PROSITE" id="PS50088">
    <property type="entry name" value="ANK_REPEAT"/>
    <property type="match status" value="1"/>
</dbReference>
<sequence>MRPVPAPLLLLLLVMLLPPPASPQTPESPPPPSPSYGVDESFPIHHSSVIPHTSGGSLTSIASRVLGGSNRRENVLGHDVQRKYDDFMRGCAERYSKRECENTERDRVKMNMRQPASMANYTSPGYMKKKLDPELFAEIRDFYEKYKGKEKVENWPTGNTYTNHWESPTYMISLEDRKLRGGPELKPRIWDEVKTSLEEWTGMDVTPTSLYGIRVYKEGSMLAPHVDRMPLVTSAIIQVAQSVREDWALEVYDHDGNAHNITMEPGDLVLYESHSIIHGRPFPFEGDYYANIFVHFEPTGHSKRHEAKIAAEKAERGRRGAEEEYRNAKNVGVTGHEGANHDDDGRGLLEGEDERDKQGLEAIPIYIQKGSEEEKNWLRTHGRHKKDTKQQRKDKLKAAKDTFSTGSSALHTAAQQGDLEEVTSFLATVDDPKSHVQAQDSNGWQPLHEAARGGHTEVAKVLIANGADKDARTNEGKGATPLWWVRKAFGDEHQLVQFLQDLGAKDIGQEL</sequence>
<dbReference type="Gene3D" id="2.60.120.620">
    <property type="entry name" value="q2cbj1_9rhob like domain"/>
    <property type="match status" value="1"/>
</dbReference>
<dbReference type="SMART" id="SM00248">
    <property type="entry name" value="ANK"/>
    <property type="match status" value="3"/>
</dbReference>
<dbReference type="Pfam" id="PF12796">
    <property type="entry name" value="Ank_2"/>
    <property type="match status" value="1"/>
</dbReference>
<dbReference type="PROSITE" id="PS50297">
    <property type="entry name" value="ANK_REP_REGION"/>
    <property type="match status" value="1"/>
</dbReference>
<evidence type="ECO:0000313" key="7">
    <source>
        <dbReference type="Proteomes" id="UP001165060"/>
    </source>
</evidence>
<keyword evidence="2 3" id="KW-0040">ANK repeat</keyword>
<feature type="compositionally biased region" description="Basic and acidic residues" evidence="4">
    <location>
        <begin position="310"/>
        <end position="327"/>
    </location>
</feature>
<feature type="compositionally biased region" description="Basic and acidic residues" evidence="4">
    <location>
        <begin position="338"/>
        <end position="359"/>
    </location>
</feature>
<protein>
    <submittedName>
        <fullName evidence="6">Uncharacterized protein</fullName>
    </submittedName>
</protein>
<keyword evidence="7" id="KW-1185">Reference proteome</keyword>
<feature type="signal peptide" evidence="5">
    <location>
        <begin position="1"/>
        <end position="23"/>
    </location>
</feature>
<feature type="compositionally biased region" description="Polar residues" evidence="4">
    <location>
        <begin position="402"/>
        <end position="415"/>
    </location>
</feature>
<evidence type="ECO:0000256" key="2">
    <source>
        <dbReference type="ARBA" id="ARBA00023043"/>
    </source>
</evidence>
<feature type="region of interest" description="Disordered" evidence="4">
    <location>
        <begin position="374"/>
        <end position="416"/>
    </location>
</feature>
<reference evidence="6 7" key="1">
    <citation type="journal article" date="2023" name="Commun. Biol.">
        <title>Genome analysis of Parmales, the sister group of diatoms, reveals the evolutionary specialization of diatoms from phago-mixotrophs to photoautotrophs.</title>
        <authorList>
            <person name="Ban H."/>
            <person name="Sato S."/>
            <person name="Yoshikawa S."/>
            <person name="Yamada K."/>
            <person name="Nakamura Y."/>
            <person name="Ichinomiya M."/>
            <person name="Sato N."/>
            <person name="Blanc-Mathieu R."/>
            <person name="Endo H."/>
            <person name="Kuwata A."/>
            <person name="Ogata H."/>
        </authorList>
    </citation>
    <scope>NUCLEOTIDE SEQUENCE [LARGE SCALE GENOMIC DNA]</scope>
</reference>
<evidence type="ECO:0000313" key="6">
    <source>
        <dbReference type="EMBL" id="GMI38988.1"/>
    </source>
</evidence>
<dbReference type="PANTHER" id="PTHR24171">
    <property type="entry name" value="ANKYRIN REPEAT DOMAIN-CONTAINING PROTEIN 39-RELATED"/>
    <property type="match status" value="1"/>
</dbReference>
<gene>
    <name evidence="6" type="ORF">TeGR_g6460</name>
</gene>
<proteinExistence type="predicted"/>
<dbReference type="EMBL" id="BRYB01003576">
    <property type="protein sequence ID" value="GMI38988.1"/>
    <property type="molecule type" value="Genomic_DNA"/>
</dbReference>
<evidence type="ECO:0000256" key="5">
    <source>
        <dbReference type="SAM" id="SignalP"/>
    </source>
</evidence>